<dbReference type="Gene3D" id="3.40.50.300">
    <property type="entry name" value="P-loop containing nucleotide triphosphate hydrolases"/>
    <property type="match status" value="2"/>
</dbReference>
<sequence length="2027" mass="223954">MRDIEKHGGRPTAVQLDALRAYSGWGGCADAFSDKAEWADVNSELHEWMDEEQYLEARGSTLTAFYTPAPVVDAMWGALRDYGIGGPDAHILEPGCGTGNFLSTRPDGMQAHMWGVELDTTSAAIGRLLNPEARIVNADLADTLITGGSFDAAIGNVPYSGDISIDYTLTDGRTRPLALHDYFIERAVDGLRPGGIAMLLTSRHTLDKRSNEVRADLARKAELVGVARLPGDTFTLQAGTQAVTDVLVLRKREHTLDVTPDEPWLDTMALDVPGRDATVTVNRLIAEHPELVAGRMRPTIGRFGGDIEVDAADRPLDAALHDSLTSQLTAAGGIDAHPLGQRQGQPMATAKPAQATAFEYTVDPSGAVWYGDEHTVELVAAGDGEPARRLRAMIGLRDAARALQAVELDPASSEQTVEDARRNLNERYESFVAGFGRLSERANMRAWEHDEATWPLVSSLEERDTHGRFLRLSDMFTKRTLAPMPPLPEHVDSVTDAYNISMDRTGGIDTQLIGRLTGMDPADVAASLGDLAVIDPDTGNPLPADDYLSGDIGGKLEHIDTLLDHARHDNGRAMQQAWLEHEGIADPQPVEAARADTWRAEIGPVACDSLADPDGTGSYMNPAAALEKVKDWDLKIDCRPRLAVAVAVQLLDGMGEGRGRLTVEHTYPDGGQPAIAPIHHARGTDPVFDTLVRGGGFSTFRPALADSNLTAWDCAVLTHHVVHAEQVDRQDKRAIIAAFFDSVLKDYRQPYVDTPFGQAIRAIGPDGADTDTLVDLMVDEPAMSEYLMTTVTRPEAQHGFVPYQYDGMHHIDASRQGYERFKMRRAIYMDGWESEHVEDIEQAQQRAAELEALRVRVSQAMPLPLESSQINMALGAPWIPPRDVYDFMRDAFHADSIGLTASANARFQVDFIDLMGQWRVSYCPGKDIDLRASEQFGTPDRNPYQLLEAVLNNQQVRVTKDTEGPDGKTRKTVDQAATMAVMDKMNAIRDAWDQWLAKHPERVERLTATYNRRFNTIRPKSVDGSYLTTPGIAEGIQLRAHQKNAVARALRADEGTLIAHVVGAGKTFEGIALVHEAKRLGKASKPMLVVPNHLTGQWAADFMRLYPTSRILVMDKESAGNAQAVRRFWGRVAAGDWDAVIVPESRFGQLHVSRERRADNLQNRIQQYMRAIRDAKANQGDRSPTVKRLEGARKRIEATLTRLRGGKDARDDESMRGMEFEQLGVDMLFVDEAHHFKNLGVPVASSDLGMQVSSAAKCEDMLDKCELLREQGHGSNIVFATGTPVSNSMSELYNMQRYLAPASLKAQGVESFASWAGTFGQVVPTVELKPEGNGFQVKQRFAKFANLPELMASVKQFSDVITNDDIDLDLPELEMVPVAVPITDQQAQEMERLSERADRVRAGTVTPEEDNMLAITSDGRKIALDPKLLKDGEDREPLEGGKVQACADNIMDVWRRTEAEHGAQLVFCDTSTPAGGQWNIYADLKRRLVEAGMPGEQIAFVHDAGDNPAKREAMFEKVRDGEIRVLIGSTMKLGTGTNVQTHLAAVHDLDCPWRPADLEQRLGRILRQGNTYKTVQAYRYVAEGTLDAYSWQTVERKQRFISQVMSSKSPAREASDLDETVMDYAAIKAIATGDPTIQERMNLENDINQLKLLKSAWDRSRAETRWTLSQWLEPSVEHLERDRAALNADRPRLQQAADMHKRNMEMGRWEGIELDGRRYTDREQANAQIIQLASRTADGGSIGSYDGFDLVVRRTGSELHLALAGQGTHTVHAAMSKATAGQSGPVMQLDRLIRTRIDQHAHIDADLAEAQRKLDQARDILAQPWERQAELDAKISQLRRLEAHDGQTPERADTLRPDTVADHVDDHVVATTSPHAPDSPDAQTQQHHDTKPIRQGIELEAVTIVTSTGMQVNGWMVPGRINPATLPDDCHAYQLRGDIHTHMPLSIETDVKVNHMADLITRQDLTQDIADGNGMLCIDRARYSDDPPLTVDGDAISEDSPAPTLTPNATRPQEQHRQDEHHHTARL</sequence>
<evidence type="ECO:0000313" key="4">
    <source>
        <dbReference type="EMBL" id="THG27297.1"/>
    </source>
</evidence>
<dbReference type="GO" id="GO:0005524">
    <property type="term" value="F:ATP binding"/>
    <property type="evidence" value="ECO:0007669"/>
    <property type="project" value="InterPro"/>
</dbReference>
<gene>
    <name evidence="4" type="ORF">E5991_01900</name>
</gene>
<evidence type="ECO:0000313" key="5">
    <source>
        <dbReference type="Proteomes" id="UP000306798"/>
    </source>
</evidence>
<dbReference type="Pfam" id="PF18843">
    <property type="entry name" value="LPD28"/>
    <property type="match status" value="1"/>
</dbReference>
<name>A0A4V3WSA0_9BIFI</name>
<dbReference type="Pfam" id="PF04851">
    <property type="entry name" value="ResIII"/>
    <property type="match status" value="1"/>
</dbReference>
<protein>
    <submittedName>
        <fullName evidence="4">Methyltransferase</fullName>
    </submittedName>
</protein>
<dbReference type="InterPro" id="IPR027417">
    <property type="entry name" value="P-loop_NTPase"/>
</dbReference>
<keyword evidence="1" id="KW-0175">Coiled coil</keyword>
<dbReference type="PROSITE" id="PS51194">
    <property type="entry name" value="HELICASE_CTER"/>
    <property type="match status" value="1"/>
</dbReference>
<feature type="region of interest" description="Disordered" evidence="2">
    <location>
        <begin position="1870"/>
        <end position="1890"/>
    </location>
</feature>
<dbReference type="InterPro" id="IPR029063">
    <property type="entry name" value="SAM-dependent_MTases_sf"/>
</dbReference>
<dbReference type="Pfam" id="PF00271">
    <property type="entry name" value="Helicase_C"/>
    <property type="match status" value="1"/>
</dbReference>
<dbReference type="SUPFAM" id="SSF52540">
    <property type="entry name" value="P-loop containing nucleoside triphosphate hydrolases"/>
    <property type="match status" value="2"/>
</dbReference>
<dbReference type="InterPro" id="IPR001650">
    <property type="entry name" value="Helicase_C-like"/>
</dbReference>
<dbReference type="InterPro" id="IPR014001">
    <property type="entry name" value="Helicase_ATP-bd"/>
</dbReference>
<dbReference type="GO" id="GO:0032259">
    <property type="term" value="P:methylation"/>
    <property type="evidence" value="ECO:0007669"/>
    <property type="project" value="UniProtKB-KW"/>
</dbReference>
<dbReference type="GO" id="GO:0008168">
    <property type="term" value="F:methyltransferase activity"/>
    <property type="evidence" value="ECO:0007669"/>
    <property type="project" value="UniProtKB-KW"/>
</dbReference>
<dbReference type="InterPro" id="IPR006935">
    <property type="entry name" value="Helicase/UvrB_N"/>
</dbReference>
<dbReference type="InterPro" id="IPR040809">
    <property type="entry name" value="LPD28"/>
</dbReference>
<keyword evidence="4" id="KW-0489">Methyltransferase</keyword>
<comment type="caution">
    <text evidence="4">The sequence shown here is derived from an EMBL/GenBank/DDBJ whole genome shotgun (WGS) entry which is preliminary data.</text>
</comment>
<dbReference type="SMART" id="SM00487">
    <property type="entry name" value="DEXDc"/>
    <property type="match status" value="1"/>
</dbReference>
<dbReference type="Gene3D" id="3.40.50.150">
    <property type="entry name" value="Vaccinia Virus protein VP39"/>
    <property type="match status" value="1"/>
</dbReference>
<dbReference type="EMBL" id="SSTF01000004">
    <property type="protein sequence ID" value="THG27297.1"/>
    <property type="molecule type" value="Genomic_DNA"/>
</dbReference>
<dbReference type="GO" id="GO:0003677">
    <property type="term" value="F:DNA binding"/>
    <property type="evidence" value="ECO:0007669"/>
    <property type="project" value="InterPro"/>
</dbReference>
<feature type="compositionally biased region" description="Basic and acidic residues" evidence="2">
    <location>
        <begin position="2013"/>
        <end position="2027"/>
    </location>
</feature>
<reference evidence="4 5" key="1">
    <citation type="submission" date="2019-04" db="EMBL/GenBank/DDBJ databases">
        <title>Microbes associate with the intestines of laboratory mice.</title>
        <authorList>
            <person name="Navarre W."/>
            <person name="Wong E."/>
            <person name="Huang K.C."/>
            <person name="Tropini C."/>
            <person name="Ng K."/>
            <person name="Yu B."/>
        </authorList>
    </citation>
    <scope>NUCLEOTIDE SEQUENCE [LARGE SCALE GENOMIC DNA]</scope>
    <source>
        <strain evidence="4 5">NM87_A27A</strain>
    </source>
</reference>
<proteinExistence type="predicted"/>
<evidence type="ECO:0000259" key="3">
    <source>
        <dbReference type="PROSITE" id="PS51194"/>
    </source>
</evidence>
<dbReference type="SUPFAM" id="SSF53335">
    <property type="entry name" value="S-adenosyl-L-methionine-dependent methyltransferases"/>
    <property type="match status" value="1"/>
</dbReference>
<keyword evidence="4" id="KW-0808">Transferase</keyword>
<evidence type="ECO:0000256" key="2">
    <source>
        <dbReference type="SAM" id="MobiDB-lite"/>
    </source>
</evidence>
<dbReference type="InterPro" id="IPR052933">
    <property type="entry name" value="DNA_Protect_Modify"/>
</dbReference>
<organism evidence="4 5">
    <name type="scientific">Bifidobacterium pseudolongum</name>
    <dbReference type="NCBI Taxonomy" id="1694"/>
    <lineage>
        <taxon>Bacteria</taxon>
        <taxon>Bacillati</taxon>
        <taxon>Actinomycetota</taxon>
        <taxon>Actinomycetes</taxon>
        <taxon>Bifidobacteriales</taxon>
        <taxon>Bifidobacteriaceae</taxon>
        <taxon>Bifidobacterium</taxon>
    </lineage>
</organism>
<dbReference type="Proteomes" id="UP000306798">
    <property type="component" value="Unassembled WGS sequence"/>
</dbReference>
<dbReference type="CDD" id="cd02440">
    <property type="entry name" value="AdoMet_MTases"/>
    <property type="match status" value="1"/>
</dbReference>
<dbReference type="GO" id="GO:0016787">
    <property type="term" value="F:hydrolase activity"/>
    <property type="evidence" value="ECO:0007669"/>
    <property type="project" value="InterPro"/>
</dbReference>
<feature type="compositionally biased region" description="Polar residues" evidence="2">
    <location>
        <begin position="2003"/>
        <end position="2012"/>
    </location>
</feature>
<feature type="domain" description="Helicase C-terminal" evidence="3">
    <location>
        <begin position="1449"/>
        <end position="1625"/>
    </location>
</feature>
<dbReference type="PRINTS" id="PR00507">
    <property type="entry name" value="N12N6MTFRASE"/>
</dbReference>
<dbReference type="PANTHER" id="PTHR41313">
    <property type="entry name" value="ADENINE-SPECIFIC METHYLTRANSFERASE"/>
    <property type="match status" value="1"/>
</dbReference>
<dbReference type="RefSeq" id="WP_136510928.1">
    <property type="nucleotide sequence ID" value="NZ_SSTF01000004.1"/>
</dbReference>
<dbReference type="SMART" id="SM00490">
    <property type="entry name" value="HELICc"/>
    <property type="match status" value="1"/>
</dbReference>
<feature type="region of interest" description="Disordered" evidence="2">
    <location>
        <begin position="1988"/>
        <end position="2027"/>
    </location>
</feature>
<feature type="coiled-coil region" evidence="1">
    <location>
        <begin position="833"/>
        <end position="860"/>
    </location>
</feature>
<accession>A0A4V3WSA0</accession>
<dbReference type="PANTHER" id="PTHR41313:SF1">
    <property type="entry name" value="DNA METHYLASE ADENINE-SPECIFIC DOMAIN-CONTAINING PROTEIN"/>
    <property type="match status" value="1"/>
</dbReference>
<feature type="coiled-coil region" evidence="1">
    <location>
        <begin position="1151"/>
        <end position="1178"/>
    </location>
</feature>
<evidence type="ECO:0000256" key="1">
    <source>
        <dbReference type="SAM" id="Coils"/>
    </source>
</evidence>